<gene>
    <name evidence="1" type="ORF">Q2T41_16500</name>
</gene>
<dbReference type="RefSeq" id="WP_304437486.1">
    <property type="nucleotide sequence ID" value="NZ_JAUKUC010000001.1"/>
</dbReference>
<reference evidence="1" key="2">
    <citation type="submission" date="2023-06" db="EMBL/GenBank/DDBJ databases">
        <authorList>
            <person name="Lucena T."/>
            <person name="Sun Q."/>
        </authorList>
    </citation>
    <scope>NUCLEOTIDE SEQUENCE</scope>
    <source>
        <strain evidence="1">CECT 8869</strain>
    </source>
</reference>
<keyword evidence="2" id="KW-1185">Reference proteome</keyword>
<evidence type="ECO:0000313" key="1">
    <source>
        <dbReference type="EMBL" id="MDO1514256.1"/>
    </source>
</evidence>
<protein>
    <submittedName>
        <fullName evidence="1">Uncharacterized protein</fullName>
    </submittedName>
</protein>
<dbReference type="EMBL" id="JAUKUC010000001">
    <property type="protein sequence ID" value="MDO1514256.1"/>
    <property type="molecule type" value="Genomic_DNA"/>
</dbReference>
<name>A0ABT8RTJ6_9FLAO</name>
<evidence type="ECO:0000313" key="2">
    <source>
        <dbReference type="Proteomes" id="UP001168579"/>
    </source>
</evidence>
<proteinExistence type="predicted"/>
<reference evidence="1" key="1">
    <citation type="journal article" date="2014" name="Int. J. Syst. Evol. Microbiol.">
        <title>Complete genome of a new Firmicutes species belonging to the dominant human colonic microbiota ('Ruminococcus bicirculans') reveals two chromosomes and a selective capacity to utilize plant glucans.</title>
        <authorList>
            <consortium name="NISC Comparative Sequencing Program"/>
            <person name="Wegmann U."/>
            <person name="Louis P."/>
            <person name="Goesmann A."/>
            <person name="Henrissat B."/>
            <person name="Duncan S.H."/>
            <person name="Flint H.J."/>
        </authorList>
    </citation>
    <scope>NUCLEOTIDE SEQUENCE</scope>
    <source>
        <strain evidence="1">CECT 8869</strain>
    </source>
</reference>
<accession>A0ABT8RTJ6</accession>
<sequence>MSKKLWRILEFQAEQEKQPVTDLKTTFINNHRDVKSLNNIINAYNE</sequence>
<dbReference type="Proteomes" id="UP001168579">
    <property type="component" value="Unassembled WGS sequence"/>
</dbReference>
<organism evidence="1 2">
    <name type="scientific">Maribacter confluentis</name>
    <dbReference type="NCBI Taxonomy" id="1656093"/>
    <lineage>
        <taxon>Bacteria</taxon>
        <taxon>Pseudomonadati</taxon>
        <taxon>Bacteroidota</taxon>
        <taxon>Flavobacteriia</taxon>
        <taxon>Flavobacteriales</taxon>
        <taxon>Flavobacteriaceae</taxon>
        <taxon>Maribacter</taxon>
    </lineage>
</organism>
<comment type="caution">
    <text evidence="1">The sequence shown here is derived from an EMBL/GenBank/DDBJ whole genome shotgun (WGS) entry which is preliminary data.</text>
</comment>